<keyword evidence="2" id="KW-0575">Peroxidase</keyword>
<keyword evidence="2" id="KW-0560">Oxidoreductase</keyword>
<feature type="domain" description="Carboxymuconolactone decarboxylase-like" evidence="1">
    <location>
        <begin position="58"/>
        <end position="124"/>
    </location>
</feature>
<dbReference type="GO" id="GO:0004601">
    <property type="term" value="F:peroxidase activity"/>
    <property type="evidence" value="ECO:0007669"/>
    <property type="project" value="UniProtKB-KW"/>
</dbReference>
<dbReference type="Pfam" id="PF02627">
    <property type="entry name" value="CMD"/>
    <property type="match status" value="1"/>
</dbReference>
<dbReference type="SUPFAM" id="SSF69118">
    <property type="entry name" value="AhpD-like"/>
    <property type="match status" value="1"/>
</dbReference>
<reference evidence="2 3" key="1">
    <citation type="submission" date="2020-08" db="EMBL/GenBank/DDBJ databases">
        <title>Genomic Encyclopedia of Type Strains, Phase III (KMG-III): the genomes of soil and plant-associated and newly described type strains.</title>
        <authorList>
            <person name="Whitman W."/>
        </authorList>
    </citation>
    <scope>NUCLEOTIDE SEQUENCE [LARGE SCALE GENOMIC DNA]</scope>
    <source>
        <strain evidence="2 3">CECT 8577</strain>
    </source>
</reference>
<proteinExistence type="predicted"/>
<dbReference type="Gene3D" id="1.20.1290.10">
    <property type="entry name" value="AhpD-like"/>
    <property type="match status" value="1"/>
</dbReference>
<dbReference type="RefSeq" id="WP_183653427.1">
    <property type="nucleotide sequence ID" value="NZ_JACHWU010000002.1"/>
</dbReference>
<comment type="caution">
    <text evidence="2">The sequence shown here is derived from an EMBL/GenBank/DDBJ whole genome shotgun (WGS) entry which is preliminary data.</text>
</comment>
<sequence length="198" mass="21589">MPRIPVVTADQAGPVTRVLYRVVARRYGAVPEPFAVTAHHPKLMRAYGVFEVLAERASTVLPTSVRELAVYRVAVRLGCSWCIDFGTMLQQHDGLDIDRLKAIDDYAESPLYTRPERLALAYADAMTDTPIAVTDEQVAELEREFGRAGVVELSLQIGLENMRGRSNAALGIVDQGFTSGDACRVELGEVRPEGTAGA</sequence>
<evidence type="ECO:0000259" key="1">
    <source>
        <dbReference type="Pfam" id="PF02627"/>
    </source>
</evidence>
<evidence type="ECO:0000313" key="3">
    <source>
        <dbReference type="Proteomes" id="UP000550714"/>
    </source>
</evidence>
<accession>A0A839S2C9</accession>
<keyword evidence="3" id="KW-1185">Reference proteome</keyword>
<dbReference type="PANTHER" id="PTHR34846">
    <property type="entry name" value="4-CARBOXYMUCONOLACTONE DECARBOXYLASE FAMILY PROTEIN (AFU_ORTHOLOGUE AFUA_6G11590)"/>
    <property type="match status" value="1"/>
</dbReference>
<dbReference type="PANTHER" id="PTHR34846:SF5">
    <property type="entry name" value="CARBOXYMUCONOLACTONE DECARBOXYLASE-LIKE DOMAIN-CONTAINING PROTEIN"/>
    <property type="match status" value="1"/>
</dbReference>
<dbReference type="AlphaFoldDB" id="A0A839S2C9"/>
<protein>
    <submittedName>
        <fullName evidence="2">AhpD family alkylhydroperoxidase</fullName>
    </submittedName>
</protein>
<gene>
    <name evidence="2" type="ORF">FHS23_002497</name>
</gene>
<organism evidence="2 3">
    <name type="scientific">Prauserella isguenensis</name>
    <dbReference type="NCBI Taxonomy" id="1470180"/>
    <lineage>
        <taxon>Bacteria</taxon>
        <taxon>Bacillati</taxon>
        <taxon>Actinomycetota</taxon>
        <taxon>Actinomycetes</taxon>
        <taxon>Pseudonocardiales</taxon>
        <taxon>Pseudonocardiaceae</taxon>
        <taxon>Prauserella</taxon>
    </lineage>
</organism>
<name>A0A839S2C9_9PSEU</name>
<dbReference type="InterPro" id="IPR003779">
    <property type="entry name" value="CMD-like"/>
</dbReference>
<dbReference type="EMBL" id="JACHWU010000002">
    <property type="protein sequence ID" value="MBB3051474.1"/>
    <property type="molecule type" value="Genomic_DNA"/>
</dbReference>
<dbReference type="InterPro" id="IPR029032">
    <property type="entry name" value="AhpD-like"/>
</dbReference>
<dbReference type="Proteomes" id="UP000550714">
    <property type="component" value="Unassembled WGS sequence"/>
</dbReference>
<evidence type="ECO:0000313" key="2">
    <source>
        <dbReference type="EMBL" id="MBB3051474.1"/>
    </source>
</evidence>